<dbReference type="RefSeq" id="WP_090613183.1">
    <property type="nucleotide sequence ID" value="NZ_CP067124.1"/>
</dbReference>
<dbReference type="AlphaFoldDB" id="A0A1H8JS02"/>
<evidence type="ECO:0000256" key="1">
    <source>
        <dbReference type="SAM" id="SignalP"/>
    </source>
</evidence>
<feature type="signal peptide" evidence="1">
    <location>
        <begin position="1"/>
        <end position="21"/>
    </location>
</feature>
<evidence type="ECO:0000313" key="4">
    <source>
        <dbReference type="Proteomes" id="UP000199054"/>
    </source>
</evidence>
<dbReference type="PANTHER" id="PTHR30535:SF34">
    <property type="entry name" value="MOLYBDATE-BINDING PROTEIN MOLA"/>
    <property type="match status" value="1"/>
</dbReference>
<dbReference type="SUPFAM" id="SSF53807">
    <property type="entry name" value="Helical backbone' metal receptor"/>
    <property type="match status" value="1"/>
</dbReference>
<dbReference type="STRING" id="34002.SAMN04489859_101874"/>
<gene>
    <name evidence="3" type="ORF">SAMN04489859_101874</name>
</gene>
<feature type="chain" id="PRO_5011622893" evidence="1">
    <location>
        <begin position="22"/>
        <end position="277"/>
    </location>
</feature>
<sequence>MVRRWLLAACLAGGIGAGAGAAPPQRVLSMNLCTDQLAMMLAAPGQLVSVSHLALDPRASAMTREAAGYEVNHGLAEEVFLMQPDLVLAGRYTSRTAVDMLRRLEVPVEEFDIVSDLDGLRHGIRRMGQVLGREAEAQRIIQGFDADLARLGDAEGKDPSAALYSANGYSSGDSSLAGQILLTAGFRNIAADAGIPFGGFLPLELLVLADPDLVVLDSRNHGASRAEEIYDHPALRQVMAQSPVETVSDRDWICGTPHVLRAIETLARARAALVGGQ</sequence>
<dbReference type="PROSITE" id="PS50983">
    <property type="entry name" value="FE_B12_PBP"/>
    <property type="match status" value="1"/>
</dbReference>
<keyword evidence="4" id="KW-1185">Reference proteome</keyword>
<reference evidence="3 4" key="1">
    <citation type="submission" date="2016-10" db="EMBL/GenBank/DDBJ databases">
        <authorList>
            <person name="de Groot N.N."/>
        </authorList>
    </citation>
    <scope>NUCLEOTIDE SEQUENCE [LARGE SCALE GENOMIC DNA]</scope>
    <source>
        <strain evidence="3 4">DSM 8512</strain>
    </source>
</reference>
<dbReference type="PANTHER" id="PTHR30535">
    <property type="entry name" value="VITAMIN B12-BINDING PROTEIN"/>
    <property type="match status" value="1"/>
</dbReference>
<evidence type="ECO:0000313" key="3">
    <source>
        <dbReference type="EMBL" id="SEN83493.1"/>
    </source>
</evidence>
<dbReference type="Pfam" id="PF01497">
    <property type="entry name" value="Peripla_BP_2"/>
    <property type="match status" value="1"/>
</dbReference>
<name>A0A1H8JS02_9RHOB</name>
<dbReference type="InterPro" id="IPR050902">
    <property type="entry name" value="ABC_Transporter_SBP"/>
</dbReference>
<accession>A0A1H8JS02</accession>
<feature type="domain" description="Fe/B12 periplasmic-binding" evidence="2">
    <location>
        <begin position="26"/>
        <end position="277"/>
    </location>
</feature>
<keyword evidence="1" id="KW-0732">Signal</keyword>
<dbReference type="OrthoDB" id="1632039at2"/>
<dbReference type="InterPro" id="IPR002491">
    <property type="entry name" value="ABC_transptr_periplasmic_BD"/>
</dbReference>
<evidence type="ECO:0000259" key="2">
    <source>
        <dbReference type="PROSITE" id="PS50983"/>
    </source>
</evidence>
<dbReference type="Gene3D" id="3.40.50.1980">
    <property type="entry name" value="Nitrogenase molybdenum iron protein domain"/>
    <property type="match status" value="2"/>
</dbReference>
<organism evidence="3 4">
    <name type="scientific">Paracoccus alcaliphilus</name>
    <dbReference type="NCBI Taxonomy" id="34002"/>
    <lineage>
        <taxon>Bacteria</taxon>
        <taxon>Pseudomonadati</taxon>
        <taxon>Pseudomonadota</taxon>
        <taxon>Alphaproteobacteria</taxon>
        <taxon>Rhodobacterales</taxon>
        <taxon>Paracoccaceae</taxon>
        <taxon>Paracoccus</taxon>
    </lineage>
</organism>
<dbReference type="Proteomes" id="UP000199054">
    <property type="component" value="Unassembled WGS sequence"/>
</dbReference>
<dbReference type="GO" id="GO:0071281">
    <property type="term" value="P:cellular response to iron ion"/>
    <property type="evidence" value="ECO:0007669"/>
    <property type="project" value="TreeGrafter"/>
</dbReference>
<dbReference type="EMBL" id="FODE01000018">
    <property type="protein sequence ID" value="SEN83493.1"/>
    <property type="molecule type" value="Genomic_DNA"/>
</dbReference>
<proteinExistence type="predicted"/>
<protein>
    <submittedName>
        <fullName evidence="3">Iron complex transport system substrate-binding protein</fullName>
    </submittedName>
</protein>